<organism evidence="1 2">
    <name type="scientific">Amycolatopsis deserti</name>
    <dbReference type="NCBI Taxonomy" id="185696"/>
    <lineage>
        <taxon>Bacteria</taxon>
        <taxon>Bacillati</taxon>
        <taxon>Actinomycetota</taxon>
        <taxon>Actinomycetes</taxon>
        <taxon>Pseudonocardiales</taxon>
        <taxon>Pseudonocardiaceae</taxon>
        <taxon>Amycolatopsis</taxon>
    </lineage>
</organism>
<comment type="caution">
    <text evidence="1">The sequence shown here is derived from an EMBL/GenBank/DDBJ whole genome shotgun (WGS) entry which is preliminary data.</text>
</comment>
<evidence type="ECO:0008006" key="3">
    <source>
        <dbReference type="Google" id="ProtNLM"/>
    </source>
</evidence>
<sequence length="58" mass="6393">MSHIGSCDDEGPVLARLPGYLGAHGLRHSGLHHEIYLGDRRAPDKLRTVLRQPIEPLA</sequence>
<dbReference type="Gene3D" id="3.20.80.10">
    <property type="entry name" value="Regulatory factor, effector binding domain"/>
    <property type="match status" value="1"/>
</dbReference>
<keyword evidence="2" id="KW-1185">Reference proteome</keyword>
<protein>
    <recommendedName>
        <fullName evidence="3">GyrI-like small molecule binding domain-containing protein</fullName>
    </recommendedName>
</protein>
<accession>A0ABQ3JCW5</accession>
<name>A0ABQ3JCW5_9PSEU</name>
<reference evidence="2" key="1">
    <citation type="journal article" date="2019" name="Int. J. Syst. Evol. Microbiol.">
        <title>The Global Catalogue of Microorganisms (GCM) 10K type strain sequencing project: providing services to taxonomists for standard genome sequencing and annotation.</title>
        <authorList>
            <consortium name="The Broad Institute Genomics Platform"/>
            <consortium name="The Broad Institute Genome Sequencing Center for Infectious Disease"/>
            <person name="Wu L."/>
            <person name="Ma J."/>
        </authorList>
    </citation>
    <scope>NUCLEOTIDE SEQUENCE [LARGE SCALE GENOMIC DNA]</scope>
    <source>
        <strain evidence="2">CGMCC 4.7677</strain>
    </source>
</reference>
<dbReference type="EMBL" id="BNAU01000006">
    <property type="protein sequence ID" value="GHF12848.1"/>
    <property type="molecule type" value="Genomic_DNA"/>
</dbReference>
<dbReference type="Proteomes" id="UP000605897">
    <property type="component" value="Unassembled WGS sequence"/>
</dbReference>
<dbReference type="RefSeq" id="WP_229874712.1">
    <property type="nucleotide sequence ID" value="NZ_BNAU01000006.1"/>
</dbReference>
<proteinExistence type="predicted"/>
<evidence type="ECO:0000313" key="2">
    <source>
        <dbReference type="Proteomes" id="UP000605897"/>
    </source>
</evidence>
<dbReference type="InterPro" id="IPR011256">
    <property type="entry name" value="Reg_factor_effector_dom_sf"/>
</dbReference>
<gene>
    <name evidence="1" type="ORF">GCM10017786_53560</name>
</gene>
<evidence type="ECO:0000313" key="1">
    <source>
        <dbReference type="EMBL" id="GHF12848.1"/>
    </source>
</evidence>